<feature type="region of interest" description="Disordered" evidence="1">
    <location>
        <begin position="330"/>
        <end position="355"/>
    </location>
</feature>
<dbReference type="EMBL" id="JAVUPU010000017">
    <property type="protein sequence ID" value="MDT9601062.1"/>
    <property type="molecule type" value="Genomic_DNA"/>
</dbReference>
<comment type="caution">
    <text evidence="2">The sequence shown here is derived from an EMBL/GenBank/DDBJ whole genome shotgun (WGS) entry which is preliminary data.</text>
</comment>
<sequence length="355" mass="37264">MALRPIPDADADLSDSGFSGSVRDLVAAAAAMRKAGRAPGVLIGHSLGGAAALAAAGEIPEIAAVATIAAPMDADHVKHLLVGSLDEVIARGEAEVSIGGRPFTIRRWFVADLSAQDQESRIGDLRRALLILHSPQDATVGIDNATRIFVAARHPKSFVSLDGADHLLTSPKDVQYVAEIVETWASRYLPSGAPLRSDSQSGFVSVEETGEGAFQVEVTAAAARFVADEPVDVGGLGSGPTPYDLLAVGLGACTAMTLRLYARGKELGLDAVKVKVGHSRTAEGTDLFVRRVELEGDLSPEQRTRLIEIAERCPVHRTLEKGAAIETAAGEEPKAAVEQATQHARDMEQACGREG</sequence>
<dbReference type="SUPFAM" id="SSF53474">
    <property type="entry name" value="alpha/beta-Hydrolases"/>
    <property type="match status" value="1"/>
</dbReference>
<dbReference type="InterPro" id="IPR003718">
    <property type="entry name" value="OsmC/Ohr_fam"/>
</dbReference>
<proteinExistence type="predicted"/>
<organism evidence="2 3">
    <name type="scientific">Sphingosinicella rhizophila</name>
    <dbReference type="NCBI Taxonomy" id="3050082"/>
    <lineage>
        <taxon>Bacteria</taxon>
        <taxon>Pseudomonadati</taxon>
        <taxon>Pseudomonadota</taxon>
        <taxon>Alphaproteobacteria</taxon>
        <taxon>Sphingomonadales</taxon>
        <taxon>Sphingosinicellaceae</taxon>
        <taxon>Sphingosinicella</taxon>
    </lineage>
</organism>
<accession>A0ABU3QCK1</accession>
<dbReference type="Proteomes" id="UP001259572">
    <property type="component" value="Unassembled WGS sequence"/>
</dbReference>
<gene>
    <name evidence="2" type="ORF">RQX22_19080</name>
</gene>
<protein>
    <submittedName>
        <fullName evidence="2">Bifunctional alpha/beta hydrolase/OsmC family protein</fullName>
    </submittedName>
</protein>
<feature type="compositionally biased region" description="Basic and acidic residues" evidence="1">
    <location>
        <begin position="343"/>
        <end position="355"/>
    </location>
</feature>
<name>A0ABU3QCK1_9SPHN</name>
<reference evidence="2 3" key="1">
    <citation type="submission" date="2023-05" db="EMBL/GenBank/DDBJ databases">
        <authorList>
            <person name="Guo Y."/>
        </authorList>
    </citation>
    <scope>NUCLEOTIDE SEQUENCE [LARGE SCALE GENOMIC DNA]</scope>
    <source>
        <strain evidence="2 3">GR2756</strain>
    </source>
</reference>
<dbReference type="Gene3D" id="3.40.50.1820">
    <property type="entry name" value="alpha/beta hydrolase"/>
    <property type="match status" value="1"/>
</dbReference>
<dbReference type="GO" id="GO:0016787">
    <property type="term" value="F:hydrolase activity"/>
    <property type="evidence" value="ECO:0007669"/>
    <property type="project" value="UniProtKB-KW"/>
</dbReference>
<dbReference type="InterPro" id="IPR029058">
    <property type="entry name" value="AB_hydrolase_fold"/>
</dbReference>
<dbReference type="PANTHER" id="PTHR39624">
    <property type="entry name" value="PROTEIN INVOLVED IN RIMO-MEDIATED BETA-METHYLTHIOLATION OF RIBOSOMAL PROTEIN S12 YCAO"/>
    <property type="match status" value="1"/>
</dbReference>
<dbReference type="SUPFAM" id="SSF82784">
    <property type="entry name" value="OsmC-like"/>
    <property type="match status" value="1"/>
</dbReference>
<dbReference type="Pfam" id="PF02566">
    <property type="entry name" value="OsmC"/>
    <property type="match status" value="1"/>
</dbReference>
<evidence type="ECO:0000313" key="2">
    <source>
        <dbReference type="EMBL" id="MDT9601062.1"/>
    </source>
</evidence>
<evidence type="ECO:0000256" key="1">
    <source>
        <dbReference type="SAM" id="MobiDB-lite"/>
    </source>
</evidence>
<dbReference type="PANTHER" id="PTHR39624:SF2">
    <property type="entry name" value="OSMC-LIKE PROTEIN"/>
    <property type="match status" value="1"/>
</dbReference>
<dbReference type="InterPro" id="IPR036102">
    <property type="entry name" value="OsmC/Ohrsf"/>
</dbReference>
<dbReference type="Gene3D" id="3.30.300.20">
    <property type="match status" value="1"/>
</dbReference>
<keyword evidence="2" id="KW-0378">Hydrolase</keyword>
<dbReference type="RefSeq" id="WP_315728767.1">
    <property type="nucleotide sequence ID" value="NZ_JAVUPU010000017.1"/>
</dbReference>
<evidence type="ECO:0000313" key="3">
    <source>
        <dbReference type="Proteomes" id="UP001259572"/>
    </source>
</evidence>
<dbReference type="InterPro" id="IPR015946">
    <property type="entry name" value="KH_dom-like_a/b"/>
</dbReference>
<keyword evidence="3" id="KW-1185">Reference proteome</keyword>